<dbReference type="Proteomes" id="UP001305002">
    <property type="component" value="Chromosome"/>
</dbReference>
<dbReference type="InterPro" id="IPR012878">
    <property type="entry name" value="Beta-AFase-like_GH127_cat"/>
</dbReference>
<accession>A0ABZ0KRJ6</accession>
<feature type="domain" description="Non-reducing end beta-L-arabinofuranosidase-like GH127 catalytic" evidence="1">
    <location>
        <begin position="2"/>
        <end position="87"/>
    </location>
</feature>
<dbReference type="GO" id="GO:0016787">
    <property type="term" value="F:hydrolase activity"/>
    <property type="evidence" value="ECO:0007669"/>
    <property type="project" value="UniProtKB-KW"/>
</dbReference>
<reference evidence="2 3" key="1">
    <citation type="journal article" date="2021" name="J. Microbiol. Biotechnol.">
        <title>An Efficient Markerless Deletion System Suitable for the Industrial Strains of Streptomyces.</title>
        <authorList>
            <person name="Dong J."/>
            <person name="Wei J."/>
            <person name="Li H."/>
            <person name="Zhao S."/>
            <person name="Guan W."/>
        </authorList>
    </citation>
    <scope>NUCLEOTIDE SEQUENCE [LARGE SCALE GENOMIC DNA]</scope>
    <source>
        <strain evidence="2 3">CICC 11043</strain>
    </source>
</reference>
<dbReference type="PANTHER" id="PTHR31151">
    <property type="entry name" value="PROLINE-TRNA LIGASE (DUF1680)"/>
    <property type="match status" value="1"/>
</dbReference>
<proteinExistence type="predicted"/>
<organism evidence="2 3">
    <name type="scientific">Streptomyces coeruleorubidus</name>
    <dbReference type="NCBI Taxonomy" id="116188"/>
    <lineage>
        <taxon>Bacteria</taxon>
        <taxon>Bacillati</taxon>
        <taxon>Actinomycetota</taxon>
        <taxon>Actinomycetes</taxon>
        <taxon>Kitasatosporales</taxon>
        <taxon>Streptomycetaceae</taxon>
        <taxon>Streptomyces</taxon>
    </lineage>
</organism>
<keyword evidence="3" id="KW-1185">Reference proteome</keyword>
<name>A0ABZ0KRJ6_STRC4</name>
<reference evidence="2 3" key="2">
    <citation type="journal article" date="2024" name="Microb. Biotechnol.">
        <title>The involvement of multiple ABC transporters in daunorubicin efflux in Streptomyces coeruleorubidus.</title>
        <authorList>
            <person name="Dong J."/>
            <person name="Ning J."/>
            <person name="Tian Y."/>
            <person name="Li H."/>
            <person name="Chen H."/>
            <person name="Guan W."/>
        </authorList>
    </citation>
    <scope>NUCLEOTIDE SEQUENCE [LARGE SCALE GENOMIC DNA]</scope>
    <source>
        <strain evidence="2 3">CICC 11043</strain>
    </source>
</reference>
<evidence type="ECO:0000313" key="2">
    <source>
        <dbReference type="EMBL" id="WOT40504.1"/>
    </source>
</evidence>
<evidence type="ECO:0000313" key="3">
    <source>
        <dbReference type="Proteomes" id="UP001305002"/>
    </source>
</evidence>
<dbReference type="EMBL" id="CP137524">
    <property type="protein sequence ID" value="WOT40504.1"/>
    <property type="molecule type" value="Genomic_DNA"/>
</dbReference>
<dbReference type="PANTHER" id="PTHR31151:SF0">
    <property type="entry name" value="PROLINE-TRNA LIGASE (DUF1680)"/>
    <property type="match status" value="1"/>
</dbReference>
<gene>
    <name evidence="2" type="ORF">R5U08_37295</name>
</gene>
<dbReference type="Pfam" id="PF07944">
    <property type="entry name" value="Beta-AFase-like_GH127_cat"/>
    <property type="match status" value="1"/>
</dbReference>
<sequence>MDAQATALGYLLSLDTDQLLARLRREANLPQVAESYGSWENSGLDGHTLGHALSGAALMSAVTDDPGQKPWSNAWLRASSSARTPWTPGYGGIPDGVRLWQQVAAGQVERGSFELGGAWVSW</sequence>
<evidence type="ECO:0000259" key="1">
    <source>
        <dbReference type="Pfam" id="PF07944"/>
    </source>
</evidence>
<keyword evidence="2" id="KW-0378">Hydrolase</keyword>
<dbReference type="RefSeq" id="WP_193506702.1">
    <property type="nucleotide sequence ID" value="NZ_BMSO01000014.1"/>
</dbReference>
<protein>
    <submittedName>
        <fullName evidence="2">Glycoside hydrolase family 127 protein</fullName>
    </submittedName>
</protein>